<name>A0A2N5ZL88_MUIH1</name>
<evidence type="ECO:0000256" key="4">
    <source>
        <dbReference type="ARBA" id="ARBA00022692"/>
    </source>
</evidence>
<dbReference type="Pfam" id="PF03773">
    <property type="entry name" value="ArsP_1"/>
    <property type="match status" value="1"/>
</dbReference>
<dbReference type="PANTHER" id="PTHR42775">
    <property type="entry name" value="PERMEASE RV2963-RELATED"/>
    <property type="match status" value="1"/>
</dbReference>
<evidence type="ECO:0000256" key="3">
    <source>
        <dbReference type="ARBA" id="ARBA00022475"/>
    </source>
</evidence>
<keyword evidence="7" id="KW-0175">Coiled coil</keyword>
<feature type="transmembrane region" description="Helical" evidence="8">
    <location>
        <begin position="239"/>
        <end position="257"/>
    </location>
</feature>
<protein>
    <recommendedName>
        <fullName evidence="11">Permease</fullName>
    </recommendedName>
</protein>
<evidence type="ECO:0000313" key="9">
    <source>
        <dbReference type="EMBL" id="PLX19477.1"/>
    </source>
</evidence>
<feature type="coiled-coil region" evidence="7">
    <location>
        <begin position="156"/>
        <end position="183"/>
    </location>
</feature>
<keyword evidence="4 8" id="KW-0812">Transmembrane</keyword>
<gene>
    <name evidence="9" type="ORF">C0601_01705</name>
</gene>
<dbReference type="InterPro" id="IPR053166">
    <property type="entry name" value="UPF0718_permease"/>
</dbReference>
<keyword evidence="3" id="KW-1003">Cell membrane</keyword>
<dbReference type="EMBL" id="PKTG01000028">
    <property type="protein sequence ID" value="PLX19477.1"/>
    <property type="molecule type" value="Genomic_DNA"/>
</dbReference>
<dbReference type="AlphaFoldDB" id="A0A2N5ZL88"/>
<evidence type="ECO:0000313" key="10">
    <source>
        <dbReference type="Proteomes" id="UP000234857"/>
    </source>
</evidence>
<feature type="transmembrane region" description="Helical" evidence="8">
    <location>
        <begin position="72"/>
        <end position="99"/>
    </location>
</feature>
<evidence type="ECO:0000256" key="5">
    <source>
        <dbReference type="ARBA" id="ARBA00022989"/>
    </source>
</evidence>
<dbReference type="Proteomes" id="UP000234857">
    <property type="component" value="Unassembled WGS sequence"/>
</dbReference>
<feature type="transmembrane region" description="Helical" evidence="8">
    <location>
        <begin position="111"/>
        <end position="131"/>
    </location>
</feature>
<reference evidence="9 10" key="1">
    <citation type="submission" date="2017-11" db="EMBL/GenBank/DDBJ databases">
        <title>Genome-resolved metagenomics identifies genetic mobility, metabolic interactions, and unexpected diversity in perchlorate-reducing communities.</title>
        <authorList>
            <person name="Barnum T.P."/>
            <person name="Figueroa I.A."/>
            <person name="Carlstrom C.I."/>
            <person name="Lucas L.N."/>
            <person name="Engelbrektson A.L."/>
            <person name="Coates J.D."/>
        </authorList>
    </citation>
    <scope>NUCLEOTIDE SEQUENCE [LARGE SCALE GENOMIC DNA]</scope>
    <source>
        <strain evidence="9">BM706</strain>
    </source>
</reference>
<evidence type="ECO:0000256" key="8">
    <source>
        <dbReference type="SAM" id="Phobius"/>
    </source>
</evidence>
<evidence type="ECO:0000256" key="7">
    <source>
        <dbReference type="SAM" id="Coils"/>
    </source>
</evidence>
<feature type="transmembrane region" description="Helical" evidence="8">
    <location>
        <begin position="264"/>
        <end position="283"/>
    </location>
</feature>
<evidence type="ECO:0000256" key="1">
    <source>
        <dbReference type="ARBA" id="ARBA00004651"/>
    </source>
</evidence>
<sequence length="317" mass="35413">MLKYFTLLADKIIYDLLNLKEGTKLASSSHFFIEDTTKIFFLMTIMIYIISFIRAGLDSEVVKDKLEGKHPFLGYLSGAVLGSITPFCSCSSIPLFIAFTKAKIPTGYTMSFLITSPMINEVAVVLLWGMLGWKLTVMYIVSGILSGIIGGYFFDIIKSERFIKDLSEENAKIEKEIQGEITIKKRHEYALVEVIGIVKSLWKWIIIGVGVGALFHGYLPEKFISDIFSKKSWWTVPGVVLMGIPLYSSATAVIPGIKALIMKGLPYGTAIAFMMSTVAASTPEFVMLSKVMEKRMLVIFFFVLLFFFTTTGIIINL</sequence>
<proteinExistence type="inferred from homology"/>
<feature type="transmembrane region" description="Helical" evidence="8">
    <location>
        <begin position="137"/>
        <end position="154"/>
    </location>
</feature>
<keyword evidence="6 8" id="KW-0472">Membrane</keyword>
<evidence type="ECO:0008006" key="11">
    <source>
        <dbReference type="Google" id="ProtNLM"/>
    </source>
</evidence>
<evidence type="ECO:0000256" key="6">
    <source>
        <dbReference type="ARBA" id="ARBA00023136"/>
    </source>
</evidence>
<feature type="transmembrane region" description="Helical" evidence="8">
    <location>
        <begin position="39"/>
        <end position="57"/>
    </location>
</feature>
<feature type="transmembrane region" description="Helical" evidence="8">
    <location>
        <begin position="201"/>
        <end position="219"/>
    </location>
</feature>
<organism evidence="9 10">
    <name type="scientific">Muiribacterium halophilum</name>
    <dbReference type="NCBI Taxonomy" id="2053465"/>
    <lineage>
        <taxon>Bacteria</taxon>
        <taxon>Candidatus Muiribacteriota</taxon>
        <taxon>Candidatus Muiribacteriia</taxon>
        <taxon>Candidatus Muiribacteriales</taxon>
        <taxon>Candidatus Muiribacteriaceae</taxon>
        <taxon>Candidatus Muiribacterium</taxon>
    </lineage>
</organism>
<comment type="similarity">
    <text evidence="2">Belongs to the UPF0718 family.</text>
</comment>
<feature type="transmembrane region" description="Helical" evidence="8">
    <location>
        <begin position="295"/>
        <end position="315"/>
    </location>
</feature>
<comment type="subcellular location">
    <subcellularLocation>
        <location evidence="1">Cell membrane</location>
        <topology evidence="1">Multi-pass membrane protein</topology>
    </subcellularLocation>
</comment>
<dbReference type="PANTHER" id="PTHR42775:SF1">
    <property type="entry name" value="PERMEASE RV2963-RELATED"/>
    <property type="match status" value="1"/>
</dbReference>
<dbReference type="GO" id="GO:0005886">
    <property type="term" value="C:plasma membrane"/>
    <property type="evidence" value="ECO:0007669"/>
    <property type="project" value="UniProtKB-SubCell"/>
</dbReference>
<evidence type="ECO:0000256" key="2">
    <source>
        <dbReference type="ARBA" id="ARBA00006386"/>
    </source>
</evidence>
<keyword evidence="5 8" id="KW-1133">Transmembrane helix</keyword>
<dbReference type="InterPro" id="IPR005524">
    <property type="entry name" value="DUF318"/>
</dbReference>
<feature type="non-terminal residue" evidence="9">
    <location>
        <position position="317"/>
    </location>
</feature>
<comment type="caution">
    <text evidence="9">The sequence shown here is derived from an EMBL/GenBank/DDBJ whole genome shotgun (WGS) entry which is preliminary data.</text>
</comment>
<accession>A0A2N5ZL88</accession>